<dbReference type="PANTHER" id="PTHR43648">
    <property type="entry name" value="ELECTRON TRANSFER FLAVOPROTEIN BETA SUBUNIT LYSINE METHYLTRANSFERASE"/>
    <property type="match status" value="1"/>
</dbReference>
<evidence type="ECO:0000256" key="2">
    <source>
        <dbReference type="ARBA" id="ARBA00022490"/>
    </source>
</evidence>
<comment type="catalytic activity">
    <reaction evidence="6">
        <text>L-lysyl-[protein] + 3 S-adenosyl-L-methionine = N(6),N(6),N(6)-trimethyl-L-lysyl-[protein] + 3 S-adenosyl-L-homocysteine + 3 H(+)</text>
        <dbReference type="Rhea" id="RHEA:54192"/>
        <dbReference type="Rhea" id="RHEA-COMP:9752"/>
        <dbReference type="Rhea" id="RHEA-COMP:13826"/>
        <dbReference type="ChEBI" id="CHEBI:15378"/>
        <dbReference type="ChEBI" id="CHEBI:29969"/>
        <dbReference type="ChEBI" id="CHEBI:57856"/>
        <dbReference type="ChEBI" id="CHEBI:59789"/>
        <dbReference type="ChEBI" id="CHEBI:61961"/>
    </reaction>
</comment>
<dbReference type="SUPFAM" id="SSF53335">
    <property type="entry name" value="S-adenosyl-L-methionine-dependent methyltransferases"/>
    <property type="match status" value="1"/>
</dbReference>
<dbReference type="InterPro" id="IPR004498">
    <property type="entry name" value="Ribosomal_PrmA_MeTrfase"/>
</dbReference>
<keyword evidence="4 6" id="KW-0808">Transferase</keyword>
<name>A0ABN1JV87_9CLOT</name>
<dbReference type="Proteomes" id="UP001501510">
    <property type="component" value="Unassembled WGS sequence"/>
</dbReference>
<organism evidence="7 8">
    <name type="scientific">Clostridium oceanicum</name>
    <dbReference type="NCBI Taxonomy" id="1543"/>
    <lineage>
        <taxon>Bacteria</taxon>
        <taxon>Bacillati</taxon>
        <taxon>Bacillota</taxon>
        <taxon>Clostridia</taxon>
        <taxon>Eubacteriales</taxon>
        <taxon>Clostridiaceae</taxon>
        <taxon>Clostridium</taxon>
    </lineage>
</organism>
<comment type="function">
    <text evidence="6">Methylates ribosomal protein L11.</text>
</comment>
<evidence type="ECO:0000256" key="5">
    <source>
        <dbReference type="ARBA" id="ARBA00022691"/>
    </source>
</evidence>
<dbReference type="PIRSF" id="PIRSF000401">
    <property type="entry name" value="RPL11_MTase"/>
    <property type="match status" value="1"/>
</dbReference>
<keyword evidence="7" id="KW-0689">Ribosomal protein</keyword>
<dbReference type="PANTHER" id="PTHR43648:SF1">
    <property type="entry name" value="ELECTRON TRANSFER FLAVOPROTEIN BETA SUBUNIT LYSINE METHYLTRANSFERASE"/>
    <property type="match status" value="1"/>
</dbReference>
<feature type="binding site" evidence="6">
    <location>
        <position position="206"/>
    </location>
    <ligand>
        <name>S-adenosyl-L-methionine</name>
        <dbReference type="ChEBI" id="CHEBI:59789"/>
    </ligand>
</feature>
<evidence type="ECO:0000313" key="7">
    <source>
        <dbReference type="EMBL" id="GAA0747355.1"/>
    </source>
</evidence>
<evidence type="ECO:0000256" key="6">
    <source>
        <dbReference type="HAMAP-Rule" id="MF_00735"/>
    </source>
</evidence>
<protein>
    <recommendedName>
        <fullName evidence="6">Ribosomal protein L11 methyltransferase</fullName>
        <shortName evidence="6">L11 Mtase</shortName>
        <ecNumber evidence="6">2.1.1.-</ecNumber>
    </recommendedName>
</protein>
<dbReference type="InterPro" id="IPR050078">
    <property type="entry name" value="Ribosomal_L11_MeTrfase_PrmA"/>
</dbReference>
<evidence type="ECO:0000256" key="4">
    <source>
        <dbReference type="ARBA" id="ARBA00022679"/>
    </source>
</evidence>
<dbReference type="Gene3D" id="3.40.50.150">
    <property type="entry name" value="Vaccinia Virus protein VP39"/>
    <property type="match status" value="1"/>
</dbReference>
<accession>A0ABN1JV87</accession>
<comment type="similarity">
    <text evidence="1 6">Belongs to the methyltransferase superfamily. PrmA family.</text>
</comment>
<dbReference type="EC" id="2.1.1.-" evidence="6"/>
<dbReference type="RefSeq" id="WP_343764085.1">
    <property type="nucleotide sequence ID" value="NZ_BAAACG010000019.1"/>
</dbReference>
<proteinExistence type="inferred from homology"/>
<evidence type="ECO:0000313" key="8">
    <source>
        <dbReference type="Proteomes" id="UP001501510"/>
    </source>
</evidence>
<keyword evidence="3 6" id="KW-0489">Methyltransferase</keyword>
<evidence type="ECO:0000256" key="1">
    <source>
        <dbReference type="ARBA" id="ARBA00009741"/>
    </source>
</evidence>
<gene>
    <name evidence="6 7" type="primary">prmA</name>
    <name evidence="7" type="ORF">GCM10008906_36370</name>
</gene>
<dbReference type="InterPro" id="IPR029063">
    <property type="entry name" value="SAM-dependent_MTases_sf"/>
</dbReference>
<keyword evidence="5 6" id="KW-0949">S-adenosyl-L-methionine</keyword>
<comment type="caution">
    <text evidence="7">The sequence shown here is derived from an EMBL/GenBank/DDBJ whole genome shotgun (WGS) entry which is preliminary data.</text>
</comment>
<sequence length="311" mass="35270">MNKDWLEVTIYTSSEAVEAVSGILYNTEIEGVSIEDPQDIEFKKKNPGDWDYFDETLLKVKDSAIIKGYYKENDDFEKTIKYIKESVENLGEFGIDKGEGIVTVAEVNEEDWANNWKKYYKPTKVSDKIVIKPIWENYLKKQEELVVDLDPGMAFGTGTHETTRMCIKSLEKYINKDFEVFDIGCGSGILSIVSSKLGAQKVIGVDLDPVAVKSSKENLTYNDCSNVHILEGNLMEVVHEKADIVVANIIADVIMFLSEGVKNFIKEKGYFIASGILNTRKEEVIEKLEKENFKIEEIIEDGEWVCVVSRV</sequence>
<dbReference type="GO" id="GO:0032259">
    <property type="term" value="P:methylation"/>
    <property type="evidence" value="ECO:0007669"/>
    <property type="project" value="UniProtKB-KW"/>
</dbReference>
<dbReference type="GO" id="GO:0008168">
    <property type="term" value="F:methyltransferase activity"/>
    <property type="evidence" value="ECO:0007669"/>
    <property type="project" value="UniProtKB-KW"/>
</dbReference>
<evidence type="ECO:0000256" key="3">
    <source>
        <dbReference type="ARBA" id="ARBA00022603"/>
    </source>
</evidence>
<feature type="binding site" evidence="6">
    <location>
        <position position="248"/>
    </location>
    <ligand>
        <name>S-adenosyl-L-methionine</name>
        <dbReference type="ChEBI" id="CHEBI:59789"/>
    </ligand>
</feature>
<keyword evidence="8" id="KW-1185">Reference proteome</keyword>
<dbReference type="CDD" id="cd02440">
    <property type="entry name" value="AdoMet_MTases"/>
    <property type="match status" value="1"/>
</dbReference>
<keyword evidence="2 6" id="KW-0963">Cytoplasm</keyword>
<dbReference type="NCBIfam" id="TIGR00406">
    <property type="entry name" value="prmA"/>
    <property type="match status" value="1"/>
</dbReference>
<keyword evidence="7" id="KW-0687">Ribonucleoprotein</keyword>
<feature type="binding site" evidence="6">
    <location>
        <position position="163"/>
    </location>
    <ligand>
        <name>S-adenosyl-L-methionine</name>
        <dbReference type="ChEBI" id="CHEBI:59789"/>
    </ligand>
</feature>
<feature type="binding site" evidence="6">
    <location>
        <position position="184"/>
    </location>
    <ligand>
        <name>S-adenosyl-L-methionine</name>
        <dbReference type="ChEBI" id="CHEBI:59789"/>
    </ligand>
</feature>
<dbReference type="GO" id="GO:0005840">
    <property type="term" value="C:ribosome"/>
    <property type="evidence" value="ECO:0007669"/>
    <property type="project" value="UniProtKB-KW"/>
</dbReference>
<dbReference type="HAMAP" id="MF_00735">
    <property type="entry name" value="Methyltr_PrmA"/>
    <property type="match status" value="1"/>
</dbReference>
<reference evidence="7 8" key="1">
    <citation type="journal article" date="2019" name="Int. J. Syst. Evol. Microbiol.">
        <title>The Global Catalogue of Microorganisms (GCM) 10K type strain sequencing project: providing services to taxonomists for standard genome sequencing and annotation.</title>
        <authorList>
            <consortium name="The Broad Institute Genomics Platform"/>
            <consortium name="The Broad Institute Genome Sequencing Center for Infectious Disease"/>
            <person name="Wu L."/>
            <person name="Ma J."/>
        </authorList>
    </citation>
    <scope>NUCLEOTIDE SEQUENCE [LARGE SCALE GENOMIC DNA]</scope>
    <source>
        <strain evidence="7 8">JCM 1407</strain>
    </source>
</reference>
<dbReference type="Pfam" id="PF06325">
    <property type="entry name" value="PrmA"/>
    <property type="match status" value="1"/>
</dbReference>
<dbReference type="EMBL" id="BAAACG010000019">
    <property type="protein sequence ID" value="GAA0747355.1"/>
    <property type="molecule type" value="Genomic_DNA"/>
</dbReference>
<comment type="subcellular location">
    <subcellularLocation>
        <location evidence="6">Cytoplasm</location>
    </subcellularLocation>
</comment>